<dbReference type="HOGENOM" id="CLU_026576_0_0_1"/>
<dbReference type="RefSeq" id="XP_007804334.1">
    <property type="nucleotide sequence ID" value="XM_007806143.1"/>
</dbReference>
<feature type="region of interest" description="Disordered" evidence="1">
    <location>
        <begin position="527"/>
        <end position="550"/>
    </location>
</feature>
<name>U1HIG5_ENDPU</name>
<gene>
    <name evidence="2" type="ORF">EPUS_03552</name>
</gene>
<feature type="compositionally biased region" description="Basic residues" evidence="1">
    <location>
        <begin position="28"/>
        <end position="42"/>
    </location>
</feature>
<dbReference type="OrthoDB" id="5377772at2759"/>
<dbReference type="EMBL" id="KE721364">
    <property type="protein sequence ID" value="ERF70000.1"/>
    <property type="molecule type" value="Genomic_DNA"/>
</dbReference>
<reference evidence="3" key="1">
    <citation type="journal article" date="2014" name="BMC Genomics">
        <title>Genome characteristics reveal the impact of lichenization on lichen-forming fungus Endocarpon pusillum Hedwig (Verrucariales, Ascomycota).</title>
        <authorList>
            <person name="Wang Y.-Y."/>
            <person name="Liu B."/>
            <person name="Zhang X.-Y."/>
            <person name="Zhou Q.-M."/>
            <person name="Zhang T."/>
            <person name="Li H."/>
            <person name="Yu Y.-F."/>
            <person name="Zhang X.-L."/>
            <person name="Hao X.-Y."/>
            <person name="Wang M."/>
            <person name="Wang L."/>
            <person name="Wei J.-C."/>
        </authorList>
    </citation>
    <scope>NUCLEOTIDE SEQUENCE [LARGE SCALE GENOMIC DNA]</scope>
    <source>
        <strain evidence="3">Z07020 / HMAS-L-300199</strain>
    </source>
</reference>
<feature type="region of interest" description="Disordered" evidence="1">
    <location>
        <begin position="1"/>
        <end position="93"/>
    </location>
</feature>
<dbReference type="GeneID" id="19238592"/>
<accession>U1HIG5</accession>
<evidence type="ECO:0000313" key="3">
    <source>
        <dbReference type="Proteomes" id="UP000019373"/>
    </source>
</evidence>
<dbReference type="Proteomes" id="UP000019373">
    <property type="component" value="Unassembled WGS sequence"/>
</dbReference>
<feature type="compositionally biased region" description="Basic residues" evidence="1">
    <location>
        <begin position="1"/>
        <end position="11"/>
    </location>
</feature>
<dbReference type="OMA" id="VERIWKC"/>
<feature type="compositionally biased region" description="Polar residues" evidence="1">
    <location>
        <begin position="49"/>
        <end position="58"/>
    </location>
</feature>
<evidence type="ECO:0000313" key="2">
    <source>
        <dbReference type="EMBL" id="ERF70000.1"/>
    </source>
</evidence>
<organism evidence="2 3">
    <name type="scientific">Endocarpon pusillum (strain Z07020 / HMAS-L-300199)</name>
    <name type="common">Lichen-forming fungus</name>
    <dbReference type="NCBI Taxonomy" id="1263415"/>
    <lineage>
        <taxon>Eukaryota</taxon>
        <taxon>Fungi</taxon>
        <taxon>Dikarya</taxon>
        <taxon>Ascomycota</taxon>
        <taxon>Pezizomycotina</taxon>
        <taxon>Eurotiomycetes</taxon>
        <taxon>Chaetothyriomycetidae</taxon>
        <taxon>Verrucariales</taxon>
        <taxon>Verrucariaceae</taxon>
        <taxon>Endocarpon</taxon>
    </lineage>
</organism>
<dbReference type="AlphaFoldDB" id="U1HIG5"/>
<evidence type="ECO:0000256" key="1">
    <source>
        <dbReference type="SAM" id="MobiDB-lite"/>
    </source>
</evidence>
<feature type="compositionally biased region" description="Polar residues" evidence="1">
    <location>
        <begin position="77"/>
        <end position="90"/>
    </location>
</feature>
<protein>
    <submittedName>
        <fullName evidence="2">Uncharacterized protein</fullName>
    </submittedName>
</protein>
<keyword evidence="3" id="KW-1185">Reference proteome</keyword>
<proteinExistence type="predicted"/>
<dbReference type="eggNOG" id="ENOG502TAGK">
    <property type="taxonomic scope" value="Eukaryota"/>
</dbReference>
<sequence>MPPKRKGRKFGPKSEAAPHVTNPVVQKTSKRSTKASTRRRSTRAGLRSEASTDYTQPLDNPDSVFRRRRKFQKAQEQEQLPDQPKNQSGDSVGGIVQSVETTLLEVNRRLEYEIAYEHSDEVPSPGQPETDPEQLSYRKWGNLPPFDEEVLAVIEAIIADPGMANTFERTGPQHDKFPEGLEHRNVFLEASTISDPYKEHVHQLESKEFVSETAEERASSEQLWRSDQAKCIDGSNEALFQRTVMMTMIARHRLVHDHDRDTDIRNCLDYSVEESWTCPPMPTRAYRRGMPFLTQPKPDLAWREMPTATRRLACFEKDGMVGRSRVFHFFTIEAKKASTSTGNMVGQLQSLNNASQALHNMFEFFRDAGEYHEKAFFDKVRFFSAVASTEGLIIRIHRATREPSDGSGIGLIMKDRPEYPLRFEYQEFARIQGNEFERITVLELPEKILLRYGADELHPLLKGAAAAIMERLGKHPEELALRDDVGQPHQYKTCYFDGRKSRASMGLPSRPVSEANVSVDMLQNGATTPTQATHSTQGQPLVPAQPSNGTGKRSREVLWVVRLLGALAREYNEVTPADICGTATILHVTNKANRNEYTVRCTRTTVAMQPHSISLQRTRMVIVYNDAGTGSQRQHATFFFFSLLVGWRGPFNTSGNGDEFASSVFSRKDG</sequence>